<keyword evidence="2 3" id="KW-0119">Carbohydrate metabolism</keyword>
<protein>
    <submittedName>
        <fullName evidence="5">Membrane-anchored protein predicted to be involved in regulation of amylopullulanase</fullName>
    </submittedName>
</protein>
<dbReference type="GO" id="GO:0005975">
    <property type="term" value="P:carbohydrate metabolic process"/>
    <property type="evidence" value="ECO:0007669"/>
    <property type="project" value="InterPro"/>
</dbReference>
<dbReference type="Proteomes" id="UP000254968">
    <property type="component" value="Unassembled WGS sequence"/>
</dbReference>
<accession>A0A378HY88</accession>
<dbReference type="InterPro" id="IPR004300">
    <property type="entry name" value="Glyco_hydro_57_N"/>
</dbReference>
<dbReference type="AlphaFoldDB" id="A0A378HY88"/>
<dbReference type="PANTHER" id="PTHR36306">
    <property type="entry name" value="ALPHA-AMYLASE-RELATED-RELATED"/>
    <property type="match status" value="1"/>
</dbReference>
<dbReference type="PANTHER" id="PTHR36306:SF3">
    <property type="entry name" value="GLYCOSIDE HYDROLASE FAMILY 57"/>
    <property type="match status" value="1"/>
</dbReference>
<dbReference type="InterPro" id="IPR021923">
    <property type="entry name" value="DUF3536"/>
</dbReference>
<comment type="similarity">
    <text evidence="1 3">Belongs to the glycosyl hydrolase 57 family.</text>
</comment>
<name>A0A378HY88_9GAMM</name>
<feature type="domain" description="Glycoside hydrolase family 57 N-terminal" evidence="4">
    <location>
        <begin position="39"/>
        <end position="295"/>
    </location>
</feature>
<evidence type="ECO:0000259" key="4">
    <source>
        <dbReference type="Pfam" id="PF03065"/>
    </source>
</evidence>
<evidence type="ECO:0000313" key="5">
    <source>
        <dbReference type="EMBL" id="STX27858.1"/>
    </source>
</evidence>
<dbReference type="Pfam" id="PF12055">
    <property type="entry name" value="DUF3536"/>
    <property type="match status" value="1"/>
</dbReference>
<reference evidence="5 6" key="1">
    <citation type="submission" date="2018-06" db="EMBL/GenBank/DDBJ databases">
        <authorList>
            <consortium name="Pathogen Informatics"/>
            <person name="Doyle S."/>
        </authorList>
    </citation>
    <scope>NUCLEOTIDE SEQUENCE [LARGE SCALE GENOMIC DNA]</scope>
    <source>
        <strain evidence="5 6">NCTC13315</strain>
    </source>
</reference>
<dbReference type="OrthoDB" id="9759321at2"/>
<dbReference type="RefSeq" id="WP_115301647.1">
    <property type="nucleotide sequence ID" value="NZ_CAAAHO010000006.1"/>
</dbReference>
<sequence>MTNKYLCIHGHFYQPPRENPWLEAVENQESAAPYHDWNERITEECYAPNAASRILNPEGKITAISNNYEKISFNFGPTLLAWISEKNPLLLQLLREADSKSQERLNGHGNALAQSYNHIIMPLANSADKYTQLYWGIKDFEYYFGRAPEGLWLSETAVDLETLDMMSDLGIKFTILAPNQLKHVRRIGSEEWHEDGDFTIGTPYLQRLPSGRTITLFFYDGGVSKAVAFEKLLTHGEDFANRLLGAFPQEWTTNTLMHIATDGETYGHHHPHGDMGLAYAIHHIEQNSDVEIVNYGYFLEIQPPEFEVEIWEHSSWSCAHGVERWKSNCGCNNGQGWHQEWRGPLRSALDWLRDALIPVFEEKVGALVNDPWAARNDYIEVIHDRTKQDSFLEKHAQKKLKQHEKETVLKWMELQRSAMLMYTSCGWFFDELSGIETVQVMKYAARVLQLYKELMDHSLEDEFLEKLALAPSNFPHFKDGAQLYNMFVKPLCIDLFNVSAHLAASLPFTTYEDKVEMFCYQCELINTRKTVEGKSQLISGELLVTSNITSESLRAWYWLFYQGDHNLICAIKHPDKSLEGIADTLHDTFSTGDIFQVIKLFENYFGENTISLRDLFYDTKLRITEEILSSSLGDLELNYRRFFDDNAPMINFISDLNIDLPRTIKGALNSLINTDIIHLFLGPNPSIEDLQSIFDKAKQLHVRLDNETIEFHANHMLHDNAMLIERYINDKEFLDYLIKLVSFVKSIPVNITLWHMQNEVYKLLKDNEQNHQNQLLTELASQLDLEV</sequence>
<dbReference type="InterPro" id="IPR027291">
    <property type="entry name" value="Glyco_hydro_38_N_sf"/>
</dbReference>
<dbReference type="Gene3D" id="3.20.110.10">
    <property type="entry name" value="Glycoside hydrolase 38, N terminal domain"/>
    <property type="match status" value="1"/>
</dbReference>
<dbReference type="EMBL" id="UGNV01000001">
    <property type="protein sequence ID" value="STX27858.1"/>
    <property type="molecule type" value="Genomic_DNA"/>
</dbReference>
<dbReference type="InterPro" id="IPR052046">
    <property type="entry name" value="GH57_Enzymes"/>
</dbReference>
<dbReference type="Pfam" id="PF03065">
    <property type="entry name" value="Glyco_hydro_57"/>
    <property type="match status" value="1"/>
</dbReference>
<proteinExistence type="inferred from homology"/>
<dbReference type="GO" id="GO:0003824">
    <property type="term" value="F:catalytic activity"/>
    <property type="evidence" value="ECO:0007669"/>
    <property type="project" value="InterPro"/>
</dbReference>
<dbReference type="CDD" id="cd10797">
    <property type="entry name" value="GH57N_APU_like_1"/>
    <property type="match status" value="1"/>
</dbReference>
<gene>
    <name evidence="5" type="ORF">NCTC13315_00379</name>
</gene>
<dbReference type="SUPFAM" id="SSF88713">
    <property type="entry name" value="Glycoside hydrolase/deacetylase"/>
    <property type="match status" value="1"/>
</dbReference>
<evidence type="ECO:0000313" key="6">
    <source>
        <dbReference type="Proteomes" id="UP000254968"/>
    </source>
</evidence>
<evidence type="ECO:0000256" key="1">
    <source>
        <dbReference type="ARBA" id="ARBA00006821"/>
    </source>
</evidence>
<evidence type="ECO:0000256" key="3">
    <source>
        <dbReference type="RuleBase" id="RU361196"/>
    </source>
</evidence>
<organism evidence="5 6">
    <name type="scientific">Legionella beliardensis</name>
    <dbReference type="NCBI Taxonomy" id="91822"/>
    <lineage>
        <taxon>Bacteria</taxon>
        <taxon>Pseudomonadati</taxon>
        <taxon>Pseudomonadota</taxon>
        <taxon>Gammaproteobacteria</taxon>
        <taxon>Legionellales</taxon>
        <taxon>Legionellaceae</taxon>
        <taxon>Legionella</taxon>
    </lineage>
</organism>
<dbReference type="InterPro" id="IPR011330">
    <property type="entry name" value="Glyco_hydro/deAcase_b/a-brl"/>
</dbReference>
<keyword evidence="6" id="KW-1185">Reference proteome</keyword>
<evidence type="ECO:0000256" key="2">
    <source>
        <dbReference type="ARBA" id="ARBA00023277"/>
    </source>
</evidence>